<reference evidence="1" key="2">
    <citation type="journal article" date="2015" name="Data Brief">
        <title>Shoot transcriptome of the giant reed, Arundo donax.</title>
        <authorList>
            <person name="Barrero R.A."/>
            <person name="Guerrero F.D."/>
            <person name="Moolhuijzen P."/>
            <person name="Goolsby J.A."/>
            <person name="Tidwell J."/>
            <person name="Bellgard S.E."/>
            <person name="Bellgard M.I."/>
        </authorList>
    </citation>
    <scope>NUCLEOTIDE SEQUENCE</scope>
    <source>
        <tissue evidence="1">Shoot tissue taken approximately 20 cm above the soil surface</tissue>
    </source>
</reference>
<protein>
    <submittedName>
        <fullName evidence="1">Uncharacterized protein</fullName>
    </submittedName>
</protein>
<reference evidence="1" key="1">
    <citation type="submission" date="2014-09" db="EMBL/GenBank/DDBJ databases">
        <authorList>
            <person name="Magalhaes I.L.F."/>
            <person name="Oliveira U."/>
            <person name="Santos F.R."/>
            <person name="Vidigal T.H.D.A."/>
            <person name="Brescovit A.D."/>
            <person name="Santos A.J."/>
        </authorList>
    </citation>
    <scope>NUCLEOTIDE SEQUENCE</scope>
    <source>
        <tissue evidence="1">Shoot tissue taken approximately 20 cm above the soil surface</tissue>
    </source>
</reference>
<proteinExistence type="predicted"/>
<accession>A0A0A9CCW5</accession>
<sequence>MKARPELLAHFDFR</sequence>
<organism evidence="1">
    <name type="scientific">Arundo donax</name>
    <name type="common">Giant reed</name>
    <name type="synonym">Donax arundinaceus</name>
    <dbReference type="NCBI Taxonomy" id="35708"/>
    <lineage>
        <taxon>Eukaryota</taxon>
        <taxon>Viridiplantae</taxon>
        <taxon>Streptophyta</taxon>
        <taxon>Embryophyta</taxon>
        <taxon>Tracheophyta</taxon>
        <taxon>Spermatophyta</taxon>
        <taxon>Magnoliopsida</taxon>
        <taxon>Liliopsida</taxon>
        <taxon>Poales</taxon>
        <taxon>Poaceae</taxon>
        <taxon>PACMAD clade</taxon>
        <taxon>Arundinoideae</taxon>
        <taxon>Arundineae</taxon>
        <taxon>Arundo</taxon>
    </lineage>
</organism>
<dbReference type="EMBL" id="GBRH01225597">
    <property type="protein sequence ID" value="JAD72298.1"/>
    <property type="molecule type" value="Transcribed_RNA"/>
</dbReference>
<evidence type="ECO:0000313" key="1">
    <source>
        <dbReference type="EMBL" id="JAD72298.1"/>
    </source>
</evidence>
<name>A0A0A9CCW5_ARUDO</name>